<dbReference type="Proteomes" id="UP000240739">
    <property type="component" value="Unassembled WGS sequence"/>
</dbReference>
<evidence type="ECO:0000313" key="6">
    <source>
        <dbReference type="Proteomes" id="UP000240739"/>
    </source>
</evidence>
<feature type="domain" description="Glycosyltransferase subfamily 4-like N-terminal" evidence="4">
    <location>
        <begin position="202"/>
        <end position="364"/>
    </location>
</feature>
<gene>
    <name evidence="5" type="ORF">C7Y72_19950</name>
</gene>
<dbReference type="PANTHER" id="PTHR45947">
    <property type="entry name" value="SULFOQUINOVOSYL TRANSFERASE SQD2"/>
    <property type="match status" value="1"/>
</dbReference>
<feature type="compositionally biased region" description="Basic and acidic residues" evidence="3">
    <location>
        <begin position="50"/>
        <end position="64"/>
    </location>
</feature>
<evidence type="ECO:0000256" key="2">
    <source>
        <dbReference type="ARBA" id="ARBA00022679"/>
    </source>
</evidence>
<name>A0A2T4UC97_9ACTN</name>
<feature type="compositionally biased region" description="Low complexity" evidence="3">
    <location>
        <begin position="65"/>
        <end position="87"/>
    </location>
</feature>
<dbReference type="GO" id="GO:0016757">
    <property type="term" value="F:glycosyltransferase activity"/>
    <property type="evidence" value="ECO:0007669"/>
    <property type="project" value="UniProtKB-KW"/>
</dbReference>
<accession>A0A2T4UC97</accession>
<keyword evidence="2" id="KW-0808">Transferase</keyword>
<comment type="caution">
    <text evidence="5">The sequence shown here is derived from an EMBL/GenBank/DDBJ whole genome shotgun (WGS) entry which is preliminary data.</text>
</comment>
<dbReference type="PANTHER" id="PTHR45947:SF3">
    <property type="entry name" value="SULFOQUINOVOSYL TRANSFERASE SQD2"/>
    <property type="match status" value="1"/>
</dbReference>
<organism evidence="5 6">
    <name type="scientific">Paraconexibacter algicola</name>
    <dbReference type="NCBI Taxonomy" id="2133960"/>
    <lineage>
        <taxon>Bacteria</taxon>
        <taxon>Bacillati</taxon>
        <taxon>Actinomycetota</taxon>
        <taxon>Thermoleophilia</taxon>
        <taxon>Solirubrobacterales</taxon>
        <taxon>Paraconexibacteraceae</taxon>
        <taxon>Paraconexibacter</taxon>
    </lineage>
</organism>
<dbReference type="EMBL" id="PYYB01000004">
    <property type="protein sequence ID" value="PTL54858.1"/>
    <property type="molecule type" value="Genomic_DNA"/>
</dbReference>
<dbReference type="GO" id="GO:1901137">
    <property type="term" value="P:carbohydrate derivative biosynthetic process"/>
    <property type="evidence" value="ECO:0007669"/>
    <property type="project" value="UniProtKB-ARBA"/>
</dbReference>
<dbReference type="Pfam" id="PF13692">
    <property type="entry name" value="Glyco_trans_1_4"/>
    <property type="match status" value="1"/>
</dbReference>
<evidence type="ECO:0000313" key="5">
    <source>
        <dbReference type="EMBL" id="PTL54858.1"/>
    </source>
</evidence>
<dbReference type="CDD" id="cd03801">
    <property type="entry name" value="GT4_PimA-like"/>
    <property type="match status" value="1"/>
</dbReference>
<dbReference type="AlphaFoldDB" id="A0A2T4UC97"/>
<protein>
    <recommendedName>
        <fullName evidence="4">Glycosyltransferase subfamily 4-like N-terminal domain-containing protein</fullName>
    </recommendedName>
</protein>
<proteinExistence type="predicted"/>
<dbReference type="InterPro" id="IPR050194">
    <property type="entry name" value="Glycosyltransferase_grp1"/>
</dbReference>
<evidence type="ECO:0000256" key="1">
    <source>
        <dbReference type="ARBA" id="ARBA00022676"/>
    </source>
</evidence>
<evidence type="ECO:0000256" key="3">
    <source>
        <dbReference type="SAM" id="MobiDB-lite"/>
    </source>
</evidence>
<dbReference type="SUPFAM" id="SSF53756">
    <property type="entry name" value="UDP-Glycosyltransferase/glycogen phosphorylase"/>
    <property type="match status" value="1"/>
</dbReference>
<sequence>MGADLQHPLPARGARGDRWLRRVPAAGGGGGHGPRAARPRARRPLRGGARRADLPLRRAGEPARADAGGAALGAPAVRRARAPGGPRRAPRLRHVLEARARAPTRGGGGRDARGHRPGAPPPGAARGGGRRGRAVGAGRRAALRPRPAGRRAVGERAARTVRARRRRVHRAGPRQRPLPHPAALAVRVRLLNPVFWPEVRRGSERFARELADGLRDRGHDVTLQTSRRGRRTVAVEDGVTVVRVPRLPGEDRLRRRLYEDHLLHLPAAYRELAADPPDVAHALYPTDALAALRARDRRGGAPVVLSYMGIPHRVGLANRRGRKEIVLRAARESDAVVALSRTAADGFERWLGVRAHVVAPGVDVTAFAPGEGRAPVPTILCAADHTQPRKRVALLAEAFALVRRERPDARLVLSRVPGAPLAGRLPDGVEERDLDDRAVLAAANREAWVAALPSVGEAFGLVLAEALACGTPVVGTAAGAIPEVVDRDGIGALFDGDDPRELAVALRTALDLAADPATAARCRERALELSTDRTTEAYLALYADLTARR</sequence>
<reference evidence="5 6" key="1">
    <citation type="submission" date="2018-03" db="EMBL/GenBank/DDBJ databases">
        <title>Aquarubrobacter algicola gen. nov., sp. nov., a novel actinobacterium isolated from shallow eutrophic lake during the end of cyanobacterial harmful algal blooms.</title>
        <authorList>
            <person name="Chun S.J."/>
        </authorList>
    </citation>
    <scope>NUCLEOTIDE SEQUENCE [LARGE SCALE GENOMIC DNA]</scope>
    <source>
        <strain evidence="5 6">Seoho-28</strain>
    </source>
</reference>
<evidence type="ECO:0000259" key="4">
    <source>
        <dbReference type="Pfam" id="PF13439"/>
    </source>
</evidence>
<keyword evidence="1" id="KW-0328">Glycosyltransferase</keyword>
<dbReference type="Gene3D" id="3.40.50.2000">
    <property type="entry name" value="Glycogen Phosphorylase B"/>
    <property type="match status" value="2"/>
</dbReference>
<feature type="compositionally biased region" description="Basic residues" evidence="3">
    <location>
        <begin position="35"/>
        <end position="49"/>
    </location>
</feature>
<dbReference type="InterPro" id="IPR028098">
    <property type="entry name" value="Glyco_trans_4-like_N"/>
</dbReference>
<keyword evidence="6" id="KW-1185">Reference proteome</keyword>
<dbReference type="Pfam" id="PF13439">
    <property type="entry name" value="Glyco_transf_4"/>
    <property type="match status" value="1"/>
</dbReference>
<feature type="region of interest" description="Disordered" evidence="3">
    <location>
        <begin position="1"/>
        <end position="178"/>
    </location>
</feature>
<feature type="compositionally biased region" description="Basic residues" evidence="3">
    <location>
        <begin position="159"/>
        <end position="173"/>
    </location>
</feature>